<evidence type="ECO:0000256" key="1">
    <source>
        <dbReference type="SAM" id="MobiDB-lite"/>
    </source>
</evidence>
<protein>
    <submittedName>
        <fullName evidence="3">Uncharacterized protein</fullName>
    </submittedName>
</protein>
<dbReference type="OrthoDB" id="6155811at2759"/>
<organism evidence="3">
    <name type="scientific">Cyprideis torosa</name>
    <dbReference type="NCBI Taxonomy" id="163714"/>
    <lineage>
        <taxon>Eukaryota</taxon>
        <taxon>Metazoa</taxon>
        <taxon>Ecdysozoa</taxon>
        <taxon>Arthropoda</taxon>
        <taxon>Crustacea</taxon>
        <taxon>Oligostraca</taxon>
        <taxon>Ostracoda</taxon>
        <taxon>Podocopa</taxon>
        <taxon>Podocopida</taxon>
        <taxon>Cytherocopina</taxon>
        <taxon>Cytheroidea</taxon>
        <taxon>Cytherideidae</taxon>
        <taxon>Cyprideis</taxon>
    </lineage>
</organism>
<name>A0A7R8ZK70_9CRUS</name>
<feature type="chain" id="PRO_5043602187" evidence="2">
    <location>
        <begin position="20"/>
        <end position="220"/>
    </location>
</feature>
<evidence type="ECO:0000256" key="2">
    <source>
        <dbReference type="SAM" id="SignalP"/>
    </source>
</evidence>
<proteinExistence type="predicted"/>
<feature type="signal peptide" evidence="2">
    <location>
        <begin position="1"/>
        <end position="19"/>
    </location>
</feature>
<keyword evidence="2" id="KW-0732">Signal</keyword>
<dbReference type="EMBL" id="OB660982">
    <property type="protein sequence ID" value="CAD7226939.1"/>
    <property type="molecule type" value="Genomic_DNA"/>
</dbReference>
<dbReference type="AlphaFoldDB" id="A0A7R8ZK70"/>
<feature type="compositionally biased region" description="Basic and acidic residues" evidence="1">
    <location>
        <begin position="211"/>
        <end position="220"/>
    </location>
</feature>
<evidence type="ECO:0000313" key="3">
    <source>
        <dbReference type="EMBL" id="CAD7226939.1"/>
    </source>
</evidence>
<sequence length="220" mass="25186">MRFILCLLIVLCPESALQADASATSAHKRSVRGRGYQNIYFRDKCNKTIDVYEEITSPEVTRENRNRPLSCWYNFRPFRSTDPKQWVISIRFKRFKVGHLLNDSYCAGGYLRVSRKYNVKPRGGKKIGPFLLNDSYCAGGYLRVGVEEGAQLQRLEWRRELNFRGWSVRGISTSEVGVEEGAQLQRLECKRELNFRGWSGGGSSTSEVGVEEIKPSEDKT</sequence>
<reference evidence="3" key="1">
    <citation type="submission" date="2020-11" db="EMBL/GenBank/DDBJ databases">
        <authorList>
            <person name="Tran Van P."/>
        </authorList>
    </citation>
    <scope>NUCLEOTIDE SEQUENCE</scope>
</reference>
<feature type="region of interest" description="Disordered" evidence="1">
    <location>
        <begin position="198"/>
        <end position="220"/>
    </location>
</feature>
<gene>
    <name evidence="3" type="ORF">CTOB1V02_LOCUS4850</name>
</gene>
<accession>A0A7R8ZK70</accession>